<feature type="domain" description="Renin receptor N-terminal" evidence="15">
    <location>
        <begin position="142"/>
        <end position="365"/>
    </location>
</feature>
<dbReference type="PANTHER" id="PTHR13351">
    <property type="entry name" value="RENIN RECEPTOR"/>
    <property type="match status" value="1"/>
</dbReference>
<reference evidence="17" key="1">
    <citation type="submission" date="2013-03" db="EMBL/GenBank/DDBJ databases">
        <title>The Genome Sequence of Anopheles christyi ACHKN1017.</title>
        <authorList>
            <consortium name="The Broad Institute Genomics Platform"/>
            <person name="Neafsey D.E."/>
            <person name="Besansky N."/>
            <person name="Walker B."/>
            <person name="Young S.K."/>
            <person name="Zeng Q."/>
            <person name="Gargeya S."/>
            <person name="Fitzgerald M."/>
            <person name="Haas B."/>
            <person name="Abouelleil A."/>
            <person name="Allen A.W."/>
            <person name="Alvarado L."/>
            <person name="Arachchi H.M."/>
            <person name="Berlin A.M."/>
            <person name="Chapman S.B."/>
            <person name="Gainer-Dewar J."/>
            <person name="Goldberg J."/>
            <person name="Griggs A."/>
            <person name="Gujja S."/>
            <person name="Hansen M."/>
            <person name="Howarth C."/>
            <person name="Imamovic A."/>
            <person name="Ireland A."/>
            <person name="Larimer J."/>
            <person name="McCowan C."/>
            <person name="Murphy C."/>
            <person name="Pearson M."/>
            <person name="Poon T.W."/>
            <person name="Priest M."/>
            <person name="Roberts A."/>
            <person name="Saif S."/>
            <person name="Shea T."/>
            <person name="Sisk P."/>
            <person name="Sykes S."/>
            <person name="Wortman J."/>
            <person name="Nusbaum C."/>
            <person name="Birren B."/>
        </authorList>
    </citation>
    <scope>NUCLEOTIDE SEQUENCE [LARGE SCALE GENOMIC DNA]</scope>
    <source>
        <strain evidence="17">ACHKN1017</strain>
    </source>
</reference>
<evidence type="ECO:0000256" key="10">
    <source>
        <dbReference type="ARBA" id="ARBA00023136"/>
    </source>
</evidence>
<dbReference type="EnsemblMetazoa" id="ACHR009805-RA">
    <property type="protein sequence ID" value="ACHR009805-PA"/>
    <property type="gene ID" value="ACHR009805"/>
</dbReference>
<keyword evidence="8" id="KW-0256">Endoplasmic reticulum</keyword>
<keyword evidence="17" id="KW-1185">Reference proteome</keyword>
<evidence type="ECO:0000313" key="16">
    <source>
        <dbReference type="EnsemblMetazoa" id="ACHR009805-PA"/>
    </source>
</evidence>
<evidence type="ECO:0000256" key="2">
    <source>
        <dbReference type="ARBA" id="ARBA00004251"/>
    </source>
</evidence>
<keyword evidence="7" id="KW-0732">Signal</keyword>
<reference evidence="16" key="2">
    <citation type="submission" date="2020-05" db="UniProtKB">
        <authorList>
            <consortium name="EnsemblMetazoa"/>
        </authorList>
    </citation>
    <scope>IDENTIFICATION</scope>
    <source>
        <strain evidence="16">ACHKN1017</strain>
    </source>
</reference>
<feature type="transmembrane region" description="Helical" evidence="13">
    <location>
        <begin position="405"/>
        <end position="427"/>
    </location>
</feature>
<dbReference type="InterPro" id="IPR056780">
    <property type="entry name" value="Renin_r_C"/>
</dbReference>
<comment type="subcellular location">
    <subcellularLocation>
        <location evidence="2">Cell membrane</location>
        <topology evidence="2">Single-pass type I membrane protein</topology>
    </subcellularLocation>
    <subcellularLocation>
        <location evidence="1">Endoplasmic reticulum membrane</location>
        <topology evidence="1">Single-pass type I membrane protein</topology>
    </subcellularLocation>
    <subcellularLocation>
        <location evidence="3">Vesicle</location>
    </subcellularLocation>
</comment>
<feature type="domain" description="Renin receptor-like C-terminal transmembrane spanning segment" evidence="14">
    <location>
        <begin position="372"/>
        <end position="446"/>
    </location>
</feature>
<dbReference type="STRING" id="43041.A0A182KGB7"/>
<evidence type="ECO:0000256" key="12">
    <source>
        <dbReference type="SAM" id="MobiDB-lite"/>
    </source>
</evidence>
<dbReference type="GO" id="GO:0098588">
    <property type="term" value="C:bounding membrane of organelle"/>
    <property type="evidence" value="ECO:0007669"/>
    <property type="project" value="UniProtKB-ARBA"/>
</dbReference>
<dbReference type="Pfam" id="PF07850">
    <property type="entry name" value="Renin_r"/>
    <property type="match status" value="1"/>
</dbReference>
<dbReference type="GO" id="GO:0009897">
    <property type="term" value="C:external side of plasma membrane"/>
    <property type="evidence" value="ECO:0007669"/>
    <property type="project" value="TreeGrafter"/>
</dbReference>
<keyword evidence="10 13" id="KW-0472">Membrane</keyword>
<evidence type="ECO:0000256" key="4">
    <source>
        <dbReference type="ARBA" id="ARBA00022475"/>
    </source>
</evidence>
<dbReference type="PANTHER" id="PTHR13351:SF1">
    <property type="entry name" value="RENIN RECEPTOR"/>
    <property type="match status" value="1"/>
</dbReference>
<accession>A0A182KGB7</accession>
<evidence type="ECO:0000256" key="13">
    <source>
        <dbReference type="SAM" id="Phobius"/>
    </source>
</evidence>
<dbReference type="Proteomes" id="UP000075881">
    <property type="component" value="Unassembled WGS sequence"/>
</dbReference>
<evidence type="ECO:0000256" key="8">
    <source>
        <dbReference type="ARBA" id="ARBA00022824"/>
    </source>
</evidence>
<keyword evidence="5" id="KW-0165">Cleavage on pair of basic residues</keyword>
<proteinExistence type="predicted"/>
<sequence length="447" mass="48557">YSSESASLNALQESSQALSLQVIASEQRAARAEADLRIEREWRTAMQEKEMEHKETISDLQLQVKQLTDDSKQLGKANVELEKLRSQWAEDQRTLEELGVQLSVSKLQISELKERAAGSQHSSDHKGDGSESGVASTAGANCDQLSVLYSPKAVEFSGNSRLDAESLPEVFGAALGYSVSLPTEWDGMVIKDPFNTANGAVVVVAEGLESVAVEGAKSYQLDGNTGSVALSELIQKSADHQGVSFEVDLKESSDSFNTPLGTVQPDDEEVKPQHLKPKSNKADSDFLRQIAFLNGLSDLLVTSTDRIPTVHIVRVSFEALLAAHEPNSPALEEGKKLFVNALAGLETASEKAFDGAVIVGLVTASEGQLVVRSKRQAVSPKQLDDQNPMNLATKYNSNYPVMFNIILWFSVVLVFSLIAISIVIGTMDPGRDSIIYRMTSTRMKKDN</sequence>
<dbReference type="GO" id="GO:0005789">
    <property type="term" value="C:endoplasmic reticulum membrane"/>
    <property type="evidence" value="ECO:0007669"/>
    <property type="project" value="UniProtKB-SubCell"/>
</dbReference>
<evidence type="ECO:0000256" key="5">
    <source>
        <dbReference type="ARBA" id="ARBA00022685"/>
    </source>
</evidence>
<dbReference type="AlphaFoldDB" id="A0A182KGB7"/>
<keyword evidence="9 13" id="KW-1133">Transmembrane helix</keyword>
<dbReference type="InterPro" id="IPR057318">
    <property type="entry name" value="RENR_N"/>
</dbReference>
<organism evidence="16 17">
    <name type="scientific">Anopheles christyi</name>
    <dbReference type="NCBI Taxonomy" id="43041"/>
    <lineage>
        <taxon>Eukaryota</taxon>
        <taxon>Metazoa</taxon>
        <taxon>Ecdysozoa</taxon>
        <taxon>Arthropoda</taxon>
        <taxon>Hexapoda</taxon>
        <taxon>Insecta</taxon>
        <taxon>Pterygota</taxon>
        <taxon>Neoptera</taxon>
        <taxon>Endopterygota</taxon>
        <taxon>Diptera</taxon>
        <taxon>Nematocera</taxon>
        <taxon>Culicoidea</taxon>
        <taxon>Culicidae</taxon>
        <taxon>Anophelinae</taxon>
        <taxon>Anopheles</taxon>
    </lineage>
</organism>
<dbReference type="InterPro" id="IPR012493">
    <property type="entry name" value="Renin_rcpt"/>
</dbReference>
<evidence type="ECO:0000256" key="1">
    <source>
        <dbReference type="ARBA" id="ARBA00004115"/>
    </source>
</evidence>
<evidence type="ECO:0000256" key="6">
    <source>
        <dbReference type="ARBA" id="ARBA00022692"/>
    </source>
</evidence>
<evidence type="ECO:0000256" key="7">
    <source>
        <dbReference type="ARBA" id="ARBA00022729"/>
    </source>
</evidence>
<dbReference type="GO" id="GO:0038023">
    <property type="term" value="F:signaling receptor activity"/>
    <property type="evidence" value="ECO:0007669"/>
    <property type="project" value="InterPro"/>
</dbReference>
<protein>
    <submittedName>
        <fullName evidence="16">Uncharacterized protein</fullName>
    </submittedName>
</protein>
<feature type="region of interest" description="Disordered" evidence="12">
    <location>
        <begin position="252"/>
        <end position="278"/>
    </location>
</feature>
<evidence type="ECO:0000256" key="9">
    <source>
        <dbReference type="ARBA" id="ARBA00022989"/>
    </source>
</evidence>
<keyword evidence="4" id="KW-1003">Cell membrane</keyword>
<dbReference type="GO" id="GO:0030177">
    <property type="term" value="P:positive regulation of Wnt signaling pathway"/>
    <property type="evidence" value="ECO:0007669"/>
    <property type="project" value="TreeGrafter"/>
</dbReference>
<evidence type="ECO:0000313" key="17">
    <source>
        <dbReference type="Proteomes" id="UP000075881"/>
    </source>
</evidence>
<evidence type="ECO:0000259" key="15">
    <source>
        <dbReference type="Pfam" id="PF25294"/>
    </source>
</evidence>
<evidence type="ECO:0000259" key="14">
    <source>
        <dbReference type="Pfam" id="PF07850"/>
    </source>
</evidence>
<evidence type="ECO:0000256" key="11">
    <source>
        <dbReference type="ARBA" id="ARBA00023170"/>
    </source>
</evidence>
<feature type="compositionally biased region" description="Basic and acidic residues" evidence="12">
    <location>
        <begin position="113"/>
        <end position="129"/>
    </location>
</feature>
<dbReference type="VEuPathDB" id="VectorBase:ACHR009805"/>
<keyword evidence="6 13" id="KW-0812">Transmembrane</keyword>
<name>A0A182KGB7_9DIPT</name>
<evidence type="ECO:0000256" key="3">
    <source>
        <dbReference type="ARBA" id="ARBA00004373"/>
    </source>
</evidence>
<dbReference type="Pfam" id="PF25294">
    <property type="entry name" value="RENR_N"/>
    <property type="match status" value="1"/>
</dbReference>
<feature type="region of interest" description="Disordered" evidence="12">
    <location>
        <begin position="113"/>
        <end position="137"/>
    </location>
</feature>
<dbReference type="GO" id="GO:0031982">
    <property type="term" value="C:vesicle"/>
    <property type="evidence" value="ECO:0007669"/>
    <property type="project" value="UniProtKB-SubCell"/>
</dbReference>
<keyword evidence="11" id="KW-0675">Receptor</keyword>